<dbReference type="Proteomes" id="UP000054988">
    <property type="component" value="Unassembled WGS sequence"/>
</dbReference>
<organism evidence="1 2">
    <name type="scientific">Moniliophthora roreri</name>
    <name type="common">Frosty pod rot fungus</name>
    <name type="synonym">Monilia roreri</name>
    <dbReference type="NCBI Taxonomy" id="221103"/>
    <lineage>
        <taxon>Eukaryota</taxon>
        <taxon>Fungi</taxon>
        <taxon>Dikarya</taxon>
        <taxon>Basidiomycota</taxon>
        <taxon>Agaricomycotina</taxon>
        <taxon>Agaricomycetes</taxon>
        <taxon>Agaricomycetidae</taxon>
        <taxon>Agaricales</taxon>
        <taxon>Marasmiineae</taxon>
        <taxon>Marasmiaceae</taxon>
        <taxon>Moniliophthora</taxon>
    </lineage>
</organism>
<comment type="caution">
    <text evidence="1">The sequence shown here is derived from an EMBL/GenBank/DDBJ whole genome shotgun (WGS) entry which is preliminary data.</text>
</comment>
<name>A0A0W0FJJ8_MONRR</name>
<proteinExistence type="predicted"/>
<keyword evidence="1" id="KW-0548">Nucleotidyltransferase</keyword>
<evidence type="ECO:0000313" key="1">
    <source>
        <dbReference type="EMBL" id="KTB36506.1"/>
    </source>
</evidence>
<sequence>MELQAARILPHVTSGTPARSVATPTTPPRQMSKIFPIITHLKPEEWLATLSTLSLLKHYSDVPAGLRKGFHISITNYYLPHTFIPNNHFTTEAEASIIYAKFSQKVELGCLSPPYNSTTLEHLIRPFHTAPLAVVKQKLGKFHIVINHSFLKPPPSHNFTLPTPTTSMPMIPETTFINSVIDSDEFPC</sequence>
<dbReference type="AlphaFoldDB" id="A0A0W0FJJ8"/>
<keyword evidence="1" id="KW-0808">Transferase</keyword>
<dbReference type="GO" id="GO:0003964">
    <property type="term" value="F:RNA-directed DNA polymerase activity"/>
    <property type="evidence" value="ECO:0007669"/>
    <property type="project" value="UniProtKB-KW"/>
</dbReference>
<gene>
    <name evidence="1" type="ORF">WG66_10925</name>
</gene>
<accession>A0A0W0FJJ8</accession>
<evidence type="ECO:0000313" key="2">
    <source>
        <dbReference type="Proteomes" id="UP000054988"/>
    </source>
</evidence>
<keyword evidence="1" id="KW-0695">RNA-directed DNA polymerase</keyword>
<dbReference type="EMBL" id="LATX01001895">
    <property type="protein sequence ID" value="KTB36506.1"/>
    <property type="molecule type" value="Genomic_DNA"/>
</dbReference>
<protein>
    <submittedName>
        <fullName evidence="1">Putative reverse transcriptase/ribonuclease H</fullName>
    </submittedName>
</protein>
<reference evidence="1 2" key="1">
    <citation type="submission" date="2015-12" db="EMBL/GenBank/DDBJ databases">
        <title>Draft genome sequence of Moniliophthora roreri, the causal agent of frosty pod rot of cacao.</title>
        <authorList>
            <person name="Aime M.C."/>
            <person name="Diaz-Valderrama J.R."/>
            <person name="Kijpornyongpan T."/>
            <person name="Phillips-Mora W."/>
        </authorList>
    </citation>
    <scope>NUCLEOTIDE SEQUENCE [LARGE SCALE GENOMIC DNA]</scope>
    <source>
        <strain evidence="1 2">MCA 2952</strain>
    </source>
</reference>